<dbReference type="EMBL" id="CP001750">
    <property type="protein sequence ID" value="ADB10074.1"/>
    <property type="molecule type" value="Genomic_DNA"/>
</dbReference>
<dbReference type="eggNOG" id="COG4926">
    <property type="taxonomic scope" value="Bacteria"/>
</dbReference>
<feature type="domain" description="Tail spike" evidence="1">
    <location>
        <begin position="173"/>
        <end position="371"/>
    </location>
</feature>
<sequence length="451" mass="48021">MVHFFRTDGQGSPAFFEPRLTKAEQTEGLDATFTLELTAVGAVDISKGDHLIYKDDTGAVRDVVVVSPAVTHDSGGLVTSIVCKDRIAVDAADMFIEDQRNTQPTAVYAILDKLLANTPYQRLDKSTQTATISFYHEDLWTALCALSTATGLEIERTYTVDDSAYTDGTLIATAKIGFVKQLGDSSAEPRRFDYGADLTGVTRTINADPVYTCMYGFGKGLETDNGGYSRKLTFGSVNGGKNYVTIDDAAYARKWGIPDQLHGKNLYRIGTYENQDCEDAQQLLTETKAALATASQPSVTYELDTIVLEDGAATSTGTARGPVHLGDSVAVVDSELGIRLSARVSKRVTNLLTGQTTITLGAQGESFTAQTQSAASSATASATAAIATAQSAVATQADITPTVTRVVQSGDGWDTAATLASVILLEDGLPKIVYGDKEYIFDPETGIFKEA</sequence>
<evidence type="ECO:0000313" key="2">
    <source>
        <dbReference type="EMBL" id="ADB10074.1"/>
    </source>
</evidence>
<dbReference type="NCBIfam" id="TIGR01665">
    <property type="entry name" value="put_anti_recept"/>
    <property type="match status" value="1"/>
</dbReference>
<accession>D2QB88</accession>
<dbReference type="AlphaFoldDB" id="D2QB88"/>
<dbReference type="InterPro" id="IPR007119">
    <property type="entry name" value="Phage_tail_spike_N"/>
</dbReference>
<reference evidence="2 3" key="1">
    <citation type="journal article" date="2009" name="PLoS Genet.">
        <title>The Bifidobacterium dentium Bd1 genome sequence reflects its genetic adaptation to the human oral cavity.</title>
        <authorList>
            <person name="Ventura M."/>
            <person name="Turroni F."/>
            <person name="Zomer A."/>
            <person name="Foroni E."/>
            <person name="Giubellini V."/>
            <person name="Bottacini F."/>
            <person name="Canchaya C."/>
            <person name="Claesson M.J."/>
            <person name="He F."/>
            <person name="Mantzourani M."/>
            <person name="Mulas L."/>
            <person name="Ferrarini A."/>
            <person name="Gao B."/>
            <person name="Delledonne M."/>
            <person name="Henrissat B."/>
            <person name="Coutinho P."/>
            <person name="Oggioni M."/>
            <person name="Gupta R.S."/>
            <person name="Zhang Z."/>
            <person name="Beighton D."/>
            <person name="Fitzgerald G.F."/>
            <person name="O'Toole P.W."/>
            <person name="van Sinderen D."/>
        </authorList>
    </citation>
    <scope>NUCLEOTIDE SEQUENCE [LARGE SCALE GENOMIC DNA]</scope>
    <source>
        <strain evidence="3">ATCC 27534 / DSM 20436 / JCM 1195 / Bd1</strain>
    </source>
</reference>
<name>D2QB88_BIFDB</name>
<dbReference type="InterPro" id="IPR010572">
    <property type="entry name" value="Tail_dom"/>
</dbReference>
<dbReference type="RefSeq" id="WP_003839543.1">
    <property type="nucleotide sequence ID" value="NC_013714.1"/>
</dbReference>
<evidence type="ECO:0000313" key="3">
    <source>
        <dbReference type="Proteomes" id="UP000008693"/>
    </source>
</evidence>
<dbReference type="HOGENOM" id="CLU_555129_0_0_11"/>
<dbReference type="Pfam" id="PF06605">
    <property type="entry name" value="Prophage_tail"/>
    <property type="match status" value="1"/>
</dbReference>
<keyword evidence="3" id="KW-1185">Reference proteome</keyword>
<dbReference type="STRING" id="401473.BDP_1474"/>
<gene>
    <name evidence="2" type="ordered locus">BDP_1474</name>
</gene>
<organism evidence="2 3">
    <name type="scientific">Bifidobacterium dentium (strain ATCC 27534 / DSM 20436 / JCM 1195 / Bd1)</name>
    <dbReference type="NCBI Taxonomy" id="401473"/>
    <lineage>
        <taxon>Bacteria</taxon>
        <taxon>Bacillati</taxon>
        <taxon>Actinomycetota</taxon>
        <taxon>Actinomycetes</taxon>
        <taxon>Bifidobacteriales</taxon>
        <taxon>Bifidobacteriaceae</taxon>
        <taxon>Bifidobacterium</taxon>
    </lineage>
</organism>
<protein>
    <submittedName>
        <fullName evidence="2">Phage minor structural protein</fullName>
    </submittedName>
</protein>
<evidence type="ECO:0000259" key="1">
    <source>
        <dbReference type="Pfam" id="PF06605"/>
    </source>
</evidence>
<dbReference type="Proteomes" id="UP000008693">
    <property type="component" value="Chromosome"/>
</dbReference>
<dbReference type="KEGG" id="bde:BDP_1474"/>
<proteinExistence type="predicted"/>
<dbReference type="GeneID" id="31606647"/>